<dbReference type="Gene3D" id="1.10.287.130">
    <property type="match status" value="1"/>
</dbReference>
<dbReference type="GO" id="GO:0016301">
    <property type="term" value="F:kinase activity"/>
    <property type="evidence" value="ECO:0007669"/>
    <property type="project" value="UniProtKB-KW"/>
</dbReference>
<evidence type="ECO:0000256" key="14">
    <source>
        <dbReference type="ARBA" id="ARBA00023136"/>
    </source>
</evidence>
<keyword evidence="9" id="KW-0547">Nucleotide-binding</keyword>
<keyword evidence="13" id="KW-0902">Two-component regulatory system</keyword>
<sequence length="601" mass="67710">MKKSQFVLSATLLGTVLSVIVGIVTFNETKFQLIAQMREDVRQLEDKLSAELARYSELPAVLATDPRLVALLADSAPKQQVVEINRLLVRWASRLEADTVYLLNRQGTTMAASNWQSQASFVGQNYAYRPYYQQAIKGGKGAYYALGSRSGKRGYYFSYPVRDSNQQDLLGVLVIKVDLSIIEQVWKYQTFDYLLTDPQGVIFYSSNPEWVYQTLTTLPTPQKQSIQRSRRYGDTPLIPLSQFQHPRQLGDNAVISLGLDASARQPMLMTTHTISQADWQLYGLTPISTLYPYVFQAVILFITFYFLVTVIVLAWWQRLAAQRQLARLNQNLERKVARRTQSLQASNLQLRDTLHQYERTQQVLKQTQSELVQAAKMATLGEMSAGINHEINQPLAAMRTYTENSQRLLAKARYQDVEANLAKTLELIQMISDIVARFKIFAKKSQTRTGTLDVVPLLHAAVSLTKSRWLRQGITVQLPSHSSPLYVIADAILLEQVLVNLLTNAIDAVSSTPDPCIRFETQHDESRLELRVIDNGKGMDSETMAQVFTPFFTTKETGLGLGLTISKRILESLHGQLIANTNPTGGTIMIIRLPVPTKESE</sequence>
<organism evidence="18 19">
    <name type="scientific">Salinivibrio costicola</name>
    <name type="common">Vibrio costicola</name>
    <dbReference type="NCBI Taxonomy" id="51367"/>
    <lineage>
        <taxon>Bacteria</taxon>
        <taxon>Pseudomonadati</taxon>
        <taxon>Pseudomonadota</taxon>
        <taxon>Gammaproteobacteria</taxon>
        <taxon>Vibrionales</taxon>
        <taxon>Vibrionaceae</taxon>
        <taxon>Salinivibrio</taxon>
    </lineage>
</organism>
<dbReference type="SUPFAM" id="SSF103190">
    <property type="entry name" value="Sensory domain-like"/>
    <property type="match status" value="1"/>
</dbReference>
<dbReference type="SUPFAM" id="SSF47384">
    <property type="entry name" value="Homodimeric domain of signal transducing histidine kinase"/>
    <property type="match status" value="1"/>
</dbReference>
<keyword evidence="14 16" id="KW-0472">Membrane</keyword>
<evidence type="ECO:0000259" key="17">
    <source>
        <dbReference type="PROSITE" id="PS50109"/>
    </source>
</evidence>
<keyword evidence="6" id="KW-0597">Phosphoprotein</keyword>
<dbReference type="InterPro" id="IPR029151">
    <property type="entry name" value="Sensor-like_sf"/>
</dbReference>
<feature type="coiled-coil region" evidence="15">
    <location>
        <begin position="27"/>
        <end position="54"/>
    </location>
</feature>
<dbReference type="InterPro" id="IPR005467">
    <property type="entry name" value="His_kinase_dom"/>
</dbReference>
<evidence type="ECO:0000256" key="12">
    <source>
        <dbReference type="ARBA" id="ARBA00022989"/>
    </source>
</evidence>
<dbReference type="SMART" id="SM00388">
    <property type="entry name" value="HisKA"/>
    <property type="match status" value="1"/>
</dbReference>
<dbReference type="InterPro" id="IPR003594">
    <property type="entry name" value="HATPase_dom"/>
</dbReference>
<dbReference type="Proteomes" id="UP000501408">
    <property type="component" value="Chromosome 2"/>
</dbReference>
<evidence type="ECO:0000256" key="8">
    <source>
        <dbReference type="ARBA" id="ARBA00022692"/>
    </source>
</evidence>
<dbReference type="CDD" id="cd00082">
    <property type="entry name" value="HisKA"/>
    <property type="match status" value="1"/>
</dbReference>
<evidence type="ECO:0000256" key="2">
    <source>
        <dbReference type="ARBA" id="ARBA00004533"/>
    </source>
</evidence>
<dbReference type="EMBL" id="CP050267">
    <property type="protein sequence ID" value="QIR07867.1"/>
    <property type="molecule type" value="Genomic_DNA"/>
</dbReference>
<evidence type="ECO:0000256" key="1">
    <source>
        <dbReference type="ARBA" id="ARBA00000085"/>
    </source>
</evidence>
<keyword evidence="7" id="KW-0808">Transferase</keyword>
<evidence type="ECO:0000256" key="9">
    <source>
        <dbReference type="ARBA" id="ARBA00022741"/>
    </source>
</evidence>
<feature type="coiled-coil region" evidence="15">
    <location>
        <begin position="318"/>
        <end position="377"/>
    </location>
</feature>
<dbReference type="SUPFAM" id="SSF55874">
    <property type="entry name" value="ATPase domain of HSP90 chaperone/DNA topoisomerase II/histidine kinase"/>
    <property type="match status" value="1"/>
</dbReference>
<evidence type="ECO:0000313" key="19">
    <source>
        <dbReference type="Proteomes" id="UP000501408"/>
    </source>
</evidence>
<dbReference type="InterPro" id="IPR036097">
    <property type="entry name" value="HisK_dim/P_sf"/>
</dbReference>
<keyword evidence="5" id="KW-1003">Cell membrane</keyword>
<dbReference type="PIRSF" id="PIRSF036431">
    <property type="entry name" value="STHK_DctB"/>
    <property type="match status" value="1"/>
</dbReference>
<dbReference type="InterPro" id="IPR033479">
    <property type="entry name" value="dCache_1"/>
</dbReference>
<evidence type="ECO:0000256" key="16">
    <source>
        <dbReference type="SAM" id="Phobius"/>
    </source>
</evidence>
<dbReference type="SMART" id="SM00387">
    <property type="entry name" value="HATPase_c"/>
    <property type="match status" value="1"/>
</dbReference>
<dbReference type="PANTHER" id="PTHR43065:SF46">
    <property type="entry name" value="C4-DICARBOXYLATE TRANSPORT SENSOR PROTEIN DCTB"/>
    <property type="match status" value="1"/>
</dbReference>
<evidence type="ECO:0000256" key="13">
    <source>
        <dbReference type="ARBA" id="ARBA00023012"/>
    </source>
</evidence>
<dbReference type="RefSeq" id="WP_167315359.1">
    <property type="nucleotide sequence ID" value="NZ_CP050267.1"/>
</dbReference>
<dbReference type="PRINTS" id="PR00344">
    <property type="entry name" value="BCTRLSENSOR"/>
</dbReference>
<gene>
    <name evidence="18" type="ORF">HBA18_15895</name>
</gene>
<dbReference type="InterPro" id="IPR004358">
    <property type="entry name" value="Sig_transdc_His_kin-like_C"/>
</dbReference>
<keyword evidence="10 18" id="KW-0418">Kinase</keyword>
<dbReference type="InterPro" id="IPR017055">
    <property type="entry name" value="Sig_transdc_His_kinase_DctB"/>
</dbReference>
<evidence type="ECO:0000256" key="6">
    <source>
        <dbReference type="ARBA" id="ARBA00022553"/>
    </source>
</evidence>
<evidence type="ECO:0000256" key="4">
    <source>
        <dbReference type="ARBA" id="ARBA00012438"/>
    </source>
</evidence>
<evidence type="ECO:0000256" key="5">
    <source>
        <dbReference type="ARBA" id="ARBA00022475"/>
    </source>
</evidence>
<dbReference type="Gene3D" id="3.30.450.20">
    <property type="entry name" value="PAS domain"/>
    <property type="match status" value="2"/>
</dbReference>
<dbReference type="Pfam" id="PF02518">
    <property type="entry name" value="HATPase_c"/>
    <property type="match status" value="1"/>
</dbReference>
<evidence type="ECO:0000256" key="15">
    <source>
        <dbReference type="SAM" id="Coils"/>
    </source>
</evidence>
<dbReference type="Gene3D" id="3.30.565.10">
    <property type="entry name" value="Histidine kinase-like ATPase, C-terminal domain"/>
    <property type="match status" value="1"/>
</dbReference>
<dbReference type="CDD" id="cd12914">
    <property type="entry name" value="PDC1_DGC_like"/>
    <property type="match status" value="1"/>
</dbReference>
<keyword evidence="15" id="KW-0175">Coiled coil</keyword>
<protein>
    <recommendedName>
        <fullName evidence="4">histidine kinase</fullName>
        <ecNumber evidence="4">2.7.13.3</ecNumber>
    </recommendedName>
</protein>
<keyword evidence="12 16" id="KW-1133">Transmembrane helix</keyword>
<reference evidence="18 19" key="1">
    <citation type="submission" date="2020-03" db="EMBL/GenBank/DDBJ databases">
        <title>Genome mining reveals the biosynthetic pathways of PHA and ectoines of the halophilic strain Salinivibrio costicola M318 isolated from fermented shrimp paste.</title>
        <authorList>
            <person name="Doan T.V."/>
            <person name="Tran L.T."/>
            <person name="Trieu T.A."/>
            <person name="Nguyen Q.V."/>
            <person name="Quach T.N."/>
            <person name="Phi T.Q."/>
            <person name="Kumar S."/>
        </authorList>
    </citation>
    <scope>NUCLEOTIDE SEQUENCE [LARGE SCALE GENOMIC DNA]</scope>
    <source>
        <strain evidence="18 19">M318</strain>
    </source>
</reference>
<feature type="domain" description="Histidine kinase" evidence="17">
    <location>
        <begin position="386"/>
        <end position="597"/>
    </location>
</feature>
<feature type="transmembrane region" description="Helical" evidence="16">
    <location>
        <begin position="293"/>
        <end position="316"/>
    </location>
</feature>
<keyword evidence="19" id="KW-1185">Reference proteome</keyword>
<accession>A0ABX6K8M5</accession>
<dbReference type="PANTHER" id="PTHR43065">
    <property type="entry name" value="SENSOR HISTIDINE KINASE"/>
    <property type="match status" value="1"/>
</dbReference>
<dbReference type="EC" id="2.7.13.3" evidence="4"/>
<keyword evidence="8 16" id="KW-0812">Transmembrane</keyword>
<dbReference type="PROSITE" id="PS50109">
    <property type="entry name" value="HIS_KIN"/>
    <property type="match status" value="1"/>
</dbReference>
<comment type="catalytic activity">
    <reaction evidence="1">
        <text>ATP + protein L-histidine = ADP + protein N-phospho-L-histidine.</text>
        <dbReference type="EC" id="2.7.13.3"/>
    </reaction>
</comment>
<evidence type="ECO:0000256" key="11">
    <source>
        <dbReference type="ARBA" id="ARBA00022840"/>
    </source>
</evidence>
<evidence type="ECO:0000256" key="3">
    <source>
        <dbReference type="ARBA" id="ARBA00004651"/>
    </source>
</evidence>
<dbReference type="InterPro" id="IPR003661">
    <property type="entry name" value="HisK_dim/P_dom"/>
</dbReference>
<evidence type="ECO:0000256" key="10">
    <source>
        <dbReference type="ARBA" id="ARBA00022777"/>
    </source>
</evidence>
<dbReference type="InterPro" id="IPR036890">
    <property type="entry name" value="HATPase_C_sf"/>
</dbReference>
<evidence type="ECO:0000313" key="18">
    <source>
        <dbReference type="EMBL" id="QIR07867.1"/>
    </source>
</evidence>
<dbReference type="Pfam" id="PF00512">
    <property type="entry name" value="HisKA"/>
    <property type="match status" value="1"/>
</dbReference>
<dbReference type="Pfam" id="PF02743">
    <property type="entry name" value="dCache_1"/>
    <property type="match status" value="1"/>
</dbReference>
<proteinExistence type="predicted"/>
<comment type="subcellular location">
    <subcellularLocation>
        <location evidence="2">Cell inner membrane</location>
    </subcellularLocation>
    <subcellularLocation>
        <location evidence="3">Cell membrane</location>
        <topology evidence="3">Multi-pass membrane protein</topology>
    </subcellularLocation>
</comment>
<name>A0ABX6K8M5_SALCS</name>
<evidence type="ECO:0000256" key="7">
    <source>
        <dbReference type="ARBA" id="ARBA00022679"/>
    </source>
</evidence>
<keyword evidence="11" id="KW-0067">ATP-binding</keyword>